<evidence type="ECO:0000256" key="1">
    <source>
        <dbReference type="SAM" id="MobiDB-lite"/>
    </source>
</evidence>
<keyword evidence="2" id="KW-1133">Transmembrane helix</keyword>
<dbReference type="InterPro" id="IPR006015">
    <property type="entry name" value="Universal_stress_UspA"/>
</dbReference>
<dbReference type="PANTHER" id="PTHR46100:SF4">
    <property type="entry name" value="USPA DOMAIN-CONTAINING PROTEIN"/>
    <property type="match status" value="1"/>
</dbReference>
<dbReference type="EMBL" id="JAIXMP010000003">
    <property type="protein sequence ID" value="KAI9275559.1"/>
    <property type="molecule type" value="Genomic_DNA"/>
</dbReference>
<keyword evidence="2" id="KW-0472">Membrane</keyword>
<feature type="region of interest" description="Disordered" evidence="1">
    <location>
        <begin position="45"/>
        <end position="131"/>
    </location>
</feature>
<feature type="domain" description="UspA" evidence="3">
    <location>
        <begin position="260"/>
        <end position="395"/>
    </location>
</feature>
<dbReference type="Proteomes" id="UP001209540">
    <property type="component" value="Unassembled WGS sequence"/>
</dbReference>
<dbReference type="PRINTS" id="PR01438">
    <property type="entry name" value="UNVRSLSTRESS"/>
</dbReference>
<gene>
    <name evidence="4" type="ORF">BDA99DRAFT_495810</name>
</gene>
<feature type="transmembrane region" description="Helical" evidence="2">
    <location>
        <begin position="6"/>
        <end position="29"/>
    </location>
</feature>
<reference evidence="4" key="1">
    <citation type="journal article" date="2022" name="IScience">
        <title>Evolution of zygomycete secretomes and the origins of terrestrial fungal ecologies.</title>
        <authorList>
            <person name="Chang Y."/>
            <person name="Wang Y."/>
            <person name="Mondo S."/>
            <person name="Ahrendt S."/>
            <person name="Andreopoulos W."/>
            <person name="Barry K."/>
            <person name="Beard J."/>
            <person name="Benny G.L."/>
            <person name="Blankenship S."/>
            <person name="Bonito G."/>
            <person name="Cuomo C."/>
            <person name="Desiro A."/>
            <person name="Gervers K.A."/>
            <person name="Hundley H."/>
            <person name="Kuo A."/>
            <person name="LaButti K."/>
            <person name="Lang B.F."/>
            <person name="Lipzen A."/>
            <person name="O'Donnell K."/>
            <person name="Pangilinan J."/>
            <person name="Reynolds N."/>
            <person name="Sandor L."/>
            <person name="Smith M.E."/>
            <person name="Tsang A."/>
            <person name="Grigoriev I.V."/>
            <person name="Stajich J.E."/>
            <person name="Spatafora J.W."/>
        </authorList>
    </citation>
    <scope>NUCLEOTIDE SEQUENCE</scope>
    <source>
        <strain evidence="4">RSA 2281</strain>
    </source>
</reference>
<evidence type="ECO:0000259" key="3">
    <source>
        <dbReference type="Pfam" id="PF00582"/>
    </source>
</evidence>
<feature type="region of interest" description="Disordered" evidence="1">
    <location>
        <begin position="153"/>
        <end position="231"/>
    </location>
</feature>
<keyword evidence="2" id="KW-0812">Transmembrane</keyword>
<feature type="compositionally biased region" description="Low complexity" evidence="1">
    <location>
        <begin position="113"/>
        <end position="128"/>
    </location>
</feature>
<accession>A0AAD5PI33</accession>
<protein>
    <recommendedName>
        <fullName evidence="3">UspA domain-containing protein</fullName>
    </recommendedName>
</protein>
<evidence type="ECO:0000313" key="5">
    <source>
        <dbReference type="Proteomes" id="UP001209540"/>
    </source>
</evidence>
<proteinExistence type="predicted"/>
<dbReference type="AlphaFoldDB" id="A0AAD5PI33"/>
<keyword evidence="5" id="KW-1185">Reference proteome</keyword>
<organism evidence="4 5">
    <name type="scientific">Phascolomyces articulosus</name>
    <dbReference type="NCBI Taxonomy" id="60185"/>
    <lineage>
        <taxon>Eukaryota</taxon>
        <taxon>Fungi</taxon>
        <taxon>Fungi incertae sedis</taxon>
        <taxon>Mucoromycota</taxon>
        <taxon>Mucoromycotina</taxon>
        <taxon>Mucoromycetes</taxon>
        <taxon>Mucorales</taxon>
        <taxon>Lichtheimiaceae</taxon>
        <taxon>Phascolomyces</taxon>
    </lineage>
</organism>
<dbReference type="Pfam" id="PF00582">
    <property type="entry name" value="Usp"/>
    <property type="match status" value="1"/>
</dbReference>
<name>A0AAD5PI33_9FUNG</name>
<feature type="compositionally biased region" description="Polar residues" evidence="1">
    <location>
        <begin position="58"/>
        <end position="67"/>
    </location>
</feature>
<feature type="compositionally biased region" description="Basic residues" evidence="1">
    <location>
        <begin position="397"/>
        <end position="409"/>
    </location>
</feature>
<evidence type="ECO:0000313" key="4">
    <source>
        <dbReference type="EMBL" id="KAI9275559.1"/>
    </source>
</evidence>
<dbReference type="SUPFAM" id="SSF52402">
    <property type="entry name" value="Adenine nucleotide alpha hydrolases-like"/>
    <property type="match status" value="1"/>
</dbReference>
<dbReference type="InterPro" id="IPR006016">
    <property type="entry name" value="UspA"/>
</dbReference>
<feature type="region of interest" description="Disordered" evidence="1">
    <location>
        <begin position="397"/>
        <end position="417"/>
    </location>
</feature>
<feature type="compositionally biased region" description="Low complexity" evidence="1">
    <location>
        <begin position="199"/>
        <end position="217"/>
    </location>
</feature>
<dbReference type="Gene3D" id="3.40.50.12370">
    <property type="match status" value="1"/>
</dbReference>
<sequence>MGGANVFIFVFIFSVVLLFSTLHFFYLYMGEKRHRFTYKYGLHTRHTEHNSPPPPIVTLSTPSQINASPGEKEDFKELNTVDKQDEAVPKATIVDPEPGQNKLMSTKHEKSSSKGSPSSASSSGSSEGNESDAFDYLSQIELLSEELEDNQKDLRLRDKKEDEEEEDKQLMKATEYNRTVPSPEPPSISRNNNEMKRLSSSSTSSAGSSSVAAQASSRSHRHLVFTEPQIEEQPDRITVTQYYGQSSPELKPHHEPRVYLVANDFSKESRSAIEWTMGTILRDHDEIYVVTIVSQEQDLAELDMPPAKVLGGISKTLNAKAKMLLSHMLLFDIKLVTIAKRGRVREVLETMMDEIPSLTMVVCGCRGRSTMKGMLMGSVSTFLLHKAPVPVTVIRYHKKKKHKSKRKTTAHATSLSESMKTGHLVVDELGAAR</sequence>
<evidence type="ECO:0000256" key="2">
    <source>
        <dbReference type="SAM" id="Phobius"/>
    </source>
</evidence>
<dbReference type="PANTHER" id="PTHR46100">
    <property type="entry name" value="IMP2'P"/>
    <property type="match status" value="1"/>
</dbReference>
<reference evidence="4" key="2">
    <citation type="submission" date="2023-02" db="EMBL/GenBank/DDBJ databases">
        <authorList>
            <consortium name="DOE Joint Genome Institute"/>
            <person name="Mondo S.J."/>
            <person name="Chang Y."/>
            <person name="Wang Y."/>
            <person name="Ahrendt S."/>
            <person name="Andreopoulos W."/>
            <person name="Barry K."/>
            <person name="Beard J."/>
            <person name="Benny G.L."/>
            <person name="Blankenship S."/>
            <person name="Bonito G."/>
            <person name="Cuomo C."/>
            <person name="Desiro A."/>
            <person name="Gervers K.A."/>
            <person name="Hundley H."/>
            <person name="Kuo A."/>
            <person name="LaButti K."/>
            <person name="Lang B.F."/>
            <person name="Lipzen A."/>
            <person name="O'Donnell K."/>
            <person name="Pangilinan J."/>
            <person name="Reynolds N."/>
            <person name="Sandor L."/>
            <person name="Smith M.W."/>
            <person name="Tsang A."/>
            <person name="Grigoriev I.V."/>
            <person name="Stajich J.E."/>
            <person name="Spatafora J.W."/>
        </authorList>
    </citation>
    <scope>NUCLEOTIDE SEQUENCE</scope>
    <source>
        <strain evidence="4">RSA 2281</strain>
    </source>
</reference>
<feature type="compositionally biased region" description="Basic and acidic residues" evidence="1">
    <location>
        <begin position="70"/>
        <end position="88"/>
    </location>
</feature>
<comment type="caution">
    <text evidence="4">The sequence shown here is derived from an EMBL/GenBank/DDBJ whole genome shotgun (WGS) entry which is preliminary data.</text>
</comment>
<dbReference type="CDD" id="cd23659">
    <property type="entry name" value="USP_At3g01520-like"/>
    <property type="match status" value="1"/>
</dbReference>